<dbReference type="InterPro" id="IPR006176">
    <property type="entry name" value="3-OHacyl-CoA_DH_NAD-bd"/>
</dbReference>
<evidence type="ECO:0000313" key="4">
    <source>
        <dbReference type="Proteomes" id="UP000263273"/>
    </source>
</evidence>
<accession>A0A354YYP8</accession>
<dbReference type="InterPro" id="IPR036291">
    <property type="entry name" value="NAD(P)-bd_dom_sf"/>
</dbReference>
<protein>
    <submittedName>
        <fullName evidence="3">3-hydroxybutyryl-CoA dehydrogenase</fullName>
    </submittedName>
</protein>
<name>A0A354YYP8_9FIRM</name>
<dbReference type="EMBL" id="DNZF01000240">
    <property type="protein sequence ID" value="HBK54468.1"/>
    <property type="molecule type" value="Genomic_DNA"/>
</dbReference>
<evidence type="ECO:0000256" key="1">
    <source>
        <dbReference type="ARBA" id="ARBA00009463"/>
    </source>
</evidence>
<dbReference type="SUPFAM" id="SSF51735">
    <property type="entry name" value="NAD(P)-binding Rossmann-fold domains"/>
    <property type="match status" value="1"/>
</dbReference>
<dbReference type="Pfam" id="PF02737">
    <property type="entry name" value="3HCDH_N"/>
    <property type="match status" value="1"/>
</dbReference>
<proteinExistence type="inferred from homology"/>
<feature type="domain" description="3-hydroxyacyl-CoA dehydrogenase NAD binding" evidence="2">
    <location>
        <begin position="5"/>
        <end position="60"/>
    </location>
</feature>
<dbReference type="AlphaFoldDB" id="A0A354YYP8"/>
<organism evidence="3 4">
    <name type="scientific">Syntrophomonas wolfei</name>
    <dbReference type="NCBI Taxonomy" id="863"/>
    <lineage>
        <taxon>Bacteria</taxon>
        <taxon>Bacillati</taxon>
        <taxon>Bacillota</taxon>
        <taxon>Clostridia</taxon>
        <taxon>Eubacteriales</taxon>
        <taxon>Syntrophomonadaceae</taxon>
        <taxon>Syntrophomonas</taxon>
    </lineage>
</organism>
<evidence type="ECO:0000259" key="2">
    <source>
        <dbReference type="Pfam" id="PF02737"/>
    </source>
</evidence>
<sequence>MAIKKLGVLGAGTMGAGIAQVGAQSGLQVILVDLEQAFVDKAIKGMIKNWDKDLSKGKITD</sequence>
<dbReference type="Proteomes" id="UP000263273">
    <property type="component" value="Unassembled WGS sequence"/>
</dbReference>
<dbReference type="PANTHER" id="PTHR48075:SF5">
    <property type="entry name" value="3-HYDROXYBUTYRYL-COA DEHYDROGENASE"/>
    <property type="match status" value="1"/>
</dbReference>
<feature type="non-terminal residue" evidence="3">
    <location>
        <position position="61"/>
    </location>
</feature>
<dbReference type="GO" id="GO:0008691">
    <property type="term" value="F:3-hydroxybutyryl-CoA dehydrogenase activity"/>
    <property type="evidence" value="ECO:0007669"/>
    <property type="project" value="TreeGrafter"/>
</dbReference>
<dbReference type="Gene3D" id="3.40.50.720">
    <property type="entry name" value="NAD(P)-binding Rossmann-like Domain"/>
    <property type="match status" value="1"/>
</dbReference>
<evidence type="ECO:0000313" key="3">
    <source>
        <dbReference type="EMBL" id="HBK54468.1"/>
    </source>
</evidence>
<dbReference type="GO" id="GO:0006635">
    <property type="term" value="P:fatty acid beta-oxidation"/>
    <property type="evidence" value="ECO:0007669"/>
    <property type="project" value="TreeGrafter"/>
</dbReference>
<dbReference type="GO" id="GO:0070403">
    <property type="term" value="F:NAD+ binding"/>
    <property type="evidence" value="ECO:0007669"/>
    <property type="project" value="InterPro"/>
</dbReference>
<gene>
    <name evidence="3" type="ORF">DDZ44_11075</name>
</gene>
<reference evidence="3 4" key="1">
    <citation type="journal article" date="2018" name="Nat. Biotechnol.">
        <title>A standardized bacterial taxonomy based on genome phylogeny substantially revises the tree of life.</title>
        <authorList>
            <person name="Parks D.H."/>
            <person name="Chuvochina M."/>
            <person name="Waite D.W."/>
            <person name="Rinke C."/>
            <person name="Skarshewski A."/>
            <person name="Chaumeil P.A."/>
            <person name="Hugenholtz P."/>
        </authorList>
    </citation>
    <scope>NUCLEOTIDE SEQUENCE [LARGE SCALE GENOMIC DNA]</scope>
    <source>
        <strain evidence="3">UBA10948</strain>
    </source>
</reference>
<dbReference type="PANTHER" id="PTHR48075">
    <property type="entry name" value="3-HYDROXYACYL-COA DEHYDROGENASE FAMILY PROTEIN"/>
    <property type="match status" value="1"/>
</dbReference>
<comment type="similarity">
    <text evidence="1">Belongs to the 3-hydroxyacyl-CoA dehydrogenase family.</text>
</comment>
<comment type="caution">
    <text evidence="3">The sequence shown here is derived from an EMBL/GenBank/DDBJ whole genome shotgun (WGS) entry which is preliminary data.</text>
</comment>